<evidence type="ECO:0000313" key="2">
    <source>
        <dbReference type="EMBL" id="MDD0994191.1"/>
    </source>
</evidence>
<dbReference type="InterPro" id="IPR011335">
    <property type="entry name" value="Restrct_endonuc-II-like"/>
</dbReference>
<gene>
    <name evidence="2" type="ORF">M5G11_27085</name>
</gene>
<dbReference type="InterPro" id="IPR007560">
    <property type="entry name" value="Restrct_endonuc_IV_Mrr"/>
</dbReference>
<organism evidence="2 3">
    <name type="scientific">Pseudomonas fontis</name>
    <dbReference type="NCBI Taxonomy" id="2942633"/>
    <lineage>
        <taxon>Bacteria</taxon>
        <taxon>Pseudomonadati</taxon>
        <taxon>Pseudomonadota</taxon>
        <taxon>Gammaproteobacteria</taxon>
        <taxon>Pseudomonadales</taxon>
        <taxon>Pseudomonadaceae</taxon>
        <taxon>Pseudomonas</taxon>
    </lineage>
</organism>
<feature type="domain" description="Restriction endonuclease type IV Mrr" evidence="1">
    <location>
        <begin position="5"/>
        <end position="95"/>
    </location>
</feature>
<keyword evidence="2" id="KW-0378">Hydrolase</keyword>
<dbReference type="EMBL" id="JAMDGY010000140">
    <property type="protein sequence ID" value="MDD0994191.1"/>
    <property type="molecule type" value="Genomic_DNA"/>
</dbReference>
<keyword evidence="2" id="KW-0255">Endonuclease</keyword>
<sequence length="285" mass="32483">MTFDIVTTLGLRNTVWRTPGSDVGRDIEGDYFISDLSGQYQRQKWYVECKRYTGSVDWPTVWNKISYAEAQSADMLLFVTSSSLTPQAVDHVRAWNETRKKPTIRFWGAVEVAAKLNLYPELARKYGLKSEAASKLDIFYPSILLLIKISNTLSPDTGPTPEIKLWLAHSISELVSTRMSDVKVSDEFYFRTHKTEDQFEWIDYSGLCVKHYDRFSIRALFSYLVFIFKAAPVITQDQELNLAIELPRTLIESEENHIQALSGLSNFSAQLGAENISLSIIKMAV</sequence>
<evidence type="ECO:0000313" key="3">
    <source>
        <dbReference type="Proteomes" id="UP001148203"/>
    </source>
</evidence>
<comment type="caution">
    <text evidence="2">The sequence shown here is derived from an EMBL/GenBank/DDBJ whole genome shotgun (WGS) entry which is preliminary data.</text>
</comment>
<dbReference type="SUPFAM" id="SSF52980">
    <property type="entry name" value="Restriction endonuclease-like"/>
    <property type="match status" value="1"/>
</dbReference>
<dbReference type="GO" id="GO:0004519">
    <property type="term" value="F:endonuclease activity"/>
    <property type="evidence" value="ECO:0007669"/>
    <property type="project" value="UniProtKB-KW"/>
</dbReference>
<keyword evidence="3" id="KW-1185">Reference proteome</keyword>
<dbReference type="Proteomes" id="UP001148203">
    <property type="component" value="Unassembled WGS sequence"/>
</dbReference>
<dbReference type="InterPro" id="IPR011856">
    <property type="entry name" value="tRNA_endonuc-like_dom_sf"/>
</dbReference>
<proteinExistence type="predicted"/>
<protein>
    <submittedName>
        <fullName evidence="2">Restriction endonuclease</fullName>
    </submittedName>
</protein>
<name>A0ABT5P1F3_9PSED</name>
<accession>A0ABT5P1F3</accession>
<reference evidence="2 3" key="1">
    <citation type="submission" date="2022-05" db="EMBL/GenBank/DDBJ databases">
        <title>Novel Pseudomonas spp. Isolated from a Rainbow Trout Aquaculture Facility.</title>
        <authorList>
            <person name="Testerman T."/>
            <person name="Graf J."/>
        </authorList>
    </citation>
    <scope>NUCLEOTIDE SEQUENCE [LARGE SCALE GENOMIC DNA]</scope>
    <source>
        <strain evidence="2 3">ID681</strain>
    </source>
</reference>
<dbReference type="Gene3D" id="3.40.1350.10">
    <property type="match status" value="1"/>
</dbReference>
<keyword evidence="2" id="KW-0540">Nuclease</keyword>
<dbReference type="Pfam" id="PF04471">
    <property type="entry name" value="Mrr_cat"/>
    <property type="match status" value="1"/>
</dbReference>
<evidence type="ECO:0000259" key="1">
    <source>
        <dbReference type="Pfam" id="PF04471"/>
    </source>
</evidence>